<proteinExistence type="predicted"/>
<keyword evidence="2" id="KW-0479">Metal-binding</keyword>
<dbReference type="GO" id="GO:0003677">
    <property type="term" value="F:DNA binding"/>
    <property type="evidence" value="ECO:0007669"/>
    <property type="project" value="InterPro"/>
</dbReference>
<feature type="region of interest" description="Disordered" evidence="6">
    <location>
        <begin position="598"/>
        <end position="780"/>
    </location>
</feature>
<dbReference type="GO" id="GO:0006351">
    <property type="term" value="P:DNA-templated transcription"/>
    <property type="evidence" value="ECO:0007669"/>
    <property type="project" value="InterPro"/>
</dbReference>
<dbReference type="AlphaFoldDB" id="A0AAD8UDP2"/>
<reference evidence="8" key="1">
    <citation type="submission" date="2021-12" db="EMBL/GenBank/DDBJ databases">
        <title>Comparative genomics, transcriptomics and evolutionary studies reveal genomic signatures of adaptation to plant cell wall in hemibiotrophic fungi.</title>
        <authorList>
            <consortium name="DOE Joint Genome Institute"/>
            <person name="Baroncelli R."/>
            <person name="Diaz J.F."/>
            <person name="Benocci T."/>
            <person name="Peng M."/>
            <person name="Battaglia E."/>
            <person name="Haridas S."/>
            <person name="Andreopoulos W."/>
            <person name="Labutti K."/>
            <person name="Pangilinan J."/>
            <person name="Floch G.L."/>
            <person name="Makela M.R."/>
            <person name="Henrissat B."/>
            <person name="Grigoriev I.V."/>
            <person name="Crouch J.A."/>
            <person name="De Vries R.P."/>
            <person name="Sukno S.A."/>
            <person name="Thon M.R."/>
        </authorList>
    </citation>
    <scope>NUCLEOTIDE SEQUENCE</scope>
    <source>
        <strain evidence="8">CBS 112980</strain>
    </source>
</reference>
<feature type="compositionally biased region" description="Polar residues" evidence="6">
    <location>
        <begin position="650"/>
        <end position="660"/>
    </location>
</feature>
<sequence length="874" mass="98125">MDFDEETKPNLTTLNMSSNVSVRSESVGAFDPATQQQNGPKPPIKRRSPIACRRCRRMRSKCVHEKGQPPCKSCAEAGIPASECIFPQRGQPDLDREYRHPRLRAEKAAKREADKARRSASDAQVPRGPGAPALRKPADEWELLPPLPEIIDAVHGFTRKYFQLGFIPKELFPRQLQQDHRSVSVFLVLGILSVSARFSPALAQRYHGEMEAVDFFMERASNLALNELYQEPTLERCQAFYLLSLAQQGGGMRNKSYINIGIATRMAVLMHLHREEFYKMKNPTREMIIRAESARRTLWMLHSQDNLHCGALSPVSLAANDITALLPSNEEDFAYGREPLSRAALEDTPPARENPSLIHQPSRSLFASLMQAHYYWGKVARRALATMKSANPWDPTSEYAITAKQILSWEQQLPQDHRWSMVLLKGHKSVGEDLAYLGVTMITKLCNIVLRRAYLENIIKPDEKDMQRRAFFANMSDDLFRNVRELYEQIDAQFSVRSSEEGVGAQMASFCVYSCGLFSTYLVKYRNSEYSEAVDVTTWLTKLVCSDKNIVAQAPNMLQRCMSILIESKQTWPLASRWLESLERFSRDPKAAAFSLEGSMADGNDRTLRPLHPSPSNFTKGPRTEAPKYQLPGPPTTPLNEKKPVPLRHSSISSNASNNVLPPPSPSPSLQQQQQLHQQHSSAFPLPPLMSTTHQQQPQLHHQQPHQHHQPLSPHHQQHHLLQHEPQPHQQLHQQQRQHHPPTPQMQQQHHHQHFPPELHPQFSPPLYSQAPPPYSPNNGMGMLVQAAAFDTTSPILGAPAQLPPPSSTNPYDPNTAAAVAAFYNSPGSTSIVLGPGTDGFECELQSWFDGTAPVQATSWIGNGAAGLGWFGST</sequence>
<dbReference type="InterPro" id="IPR036864">
    <property type="entry name" value="Zn2-C6_fun-type_DNA-bd_sf"/>
</dbReference>
<gene>
    <name evidence="8" type="ORF">BDZ83DRAFT_77604</name>
</gene>
<dbReference type="PROSITE" id="PS50048">
    <property type="entry name" value="ZN2_CY6_FUNGAL_2"/>
    <property type="match status" value="1"/>
</dbReference>
<dbReference type="InterPro" id="IPR050815">
    <property type="entry name" value="TF_fung"/>
</dbReference>
<dbReference type="CDD" id="cd00067">
    <property type="entry name" value="GAL4"/>
    <property type="match status" value="1"/>
</dbReference>
<comment type="caution">
    <text evidence="8">The sequence shown here is derived from an EMBL/GenBank/DDBJ whole genome shotgun (WGS) entry which is preliminary data.</text>
</comment>
<evidence type="ECO:0000256" key="5">
    <source>
        <dbReference type="ARBA" id="ARBA00023242"/>
    </source>
</evidence>
<feature type="compositionally biased region" description="Polar residues" evidence="6">
    <location>
        <begin position="9"/>
        <end position="24"/>
    </location>
</feature>
<dbReference type="GO" id="GO:0000981">
    <property type="term" value="F:DNA-binding transcription factor activity, RNA polymerase II-specific"/>
    <property type="evidence" value="ECO:0007669"/>
    <property type="project" value="InterPro"/>
</dbReference>
<evidence type="ECO:0000259" key="7">
    <source>
        <dbReference type="PROSITE" id="PS50048"/>
    </source>
</evidence>
<evidence type="ECO:0000256" key="2">
    <source>
        <dbReference type="ARBA" id="ARBA00022723"/>
    </source>
</evidence>
<dbReference type="RefSeq" id="XP_060359864.1">
    <property type="nucleotide sequence ID" value="XM_060515460.1"/>
</dbReference>
<accession>A0AAD8UDP2</accession>
<dbReference type="GO" id="GO:0005634">
    <property type="term" value="C:nucleus"/>
    <property type="evidence" value="ECO:0007669"/>
    <property type="project" value="UniProtKB-SubCell"/>
</dbReference>
<dbReference type="Proteomes" id="UP001244207">
    <property type="component" value="Unassembled WGS sequence"/>
</dbReference>
<evidence type="ECO:0000256" key="1">
    <source>
        <dbReference type="ARBA" id="ARBA00004123"/>
    </source>
</evidence>
<dbReference type="InterPro" id="IPR007219">
    <property type="entry name" value="XnlR_reg_dom"/>
</dbReference>
<evidence type="ECO:0000256" key="6">
    <source>
        <dbReference type="SAM" id="MobiDB-lite"/>
    </source>
</evidence>
<comment type="subcellular location">
    <subcellularLocation>
        <location evidence="1">Nucleus</location>
    </subcellularLocation>
</comment>
<evidence type="ECO:0000256" key="4">
    <source>
        <dbReference type="ARBA" id="ARBA00023163"/>
    </source>
</evidence>
<feature type="compositionally biased region" description="Low complexity" evidence="6">
    <location>
        <begin position="668"/>
        <end position="682"/>
    </location>
</feature>
<keyword evidence="3" id="KW-0805">Transcription regulation</keyword>
<feature type="region of interest" description="Disordered" evidence="6">
    <location>
        <begin position="106"/>
        <end position="137"/>
    </location>
</feature>
<dbReference type="InterPro" id="IPR001138">
    <property type="entry name" value="Zn2Cys6_DnaBD"/>
</dbReference>
<dbReference type="PANTHER" id="PTHR47338:SF5">
    <property type="entry name" value="ZN(II)2CYS6 TRANSCRIPTION FACTOR (EUROFUNG)"/>
    <property type="match status" value="1"/>
</dbReference>
<dbReference type="Pfam" id="PF04082">
    <property type="entry name" value="Fungal_trans"/>
    <property type="match status" value="1"/>
</dbReference>
<evidence type="ECO:0000313" key="8">
    <source>
        <dbReference type="EMBL" id="KAK1713811.1"/>
    </source>
</evidence>
<evidence type="ECO:0000313" key="9">
    <source>
        <dbReference type="Proteomes" id="UP001244207"/>
    </source>
</evidence>
<dbReference type="CDD" id="cd12148">
    <property type="entry name" value="fungal_TF_MHR"/>
    <property type="match status" value="1"/>
</dbReference>
<keyword evidence="9" id="KW-1185">Reference proteome</keyword>
<dbReference type="EMBL" id="JAHMHS010000134">
    <property type="protein sequence ID" value="KAK1713811.1"/>
    <property type="molecule type" value="Genomic_DNA"/>
</dbReference>
<keyword evidence="4" id="KW-0804">Transcription</keyword>
<dbReference type="SUPFAM" id="SSF57701">
    <property type="entry name" value="Zn2/Cys6 DNA-binding domain"/>
    <property type="match status" value="1"/>
</dbReference>
<organism evidence="8 9">
    <name type="scientific">Glomerella acutata</name>
    <name type="common">Colletotrichum acutatum</name>
    <dbReference type="NCBI Taxonomy" id="27357"/>
    <lineage>
        <taxon>Eukaryota</taxon>
        <taxon>Fungi</taxon>
        <taxon>Dikarya</taxon>
        <taxon>Ascomycota</taxon>
        <taxon>Pezizomycotina</taxon>
        <taxon>Sordariomycetes</taxon>
        <taxon>Hypocreomycetidae</taxon>
        <taxon>Glomerellales</taxon>
        <taxon>Glomerellaceae</taxon>
        <taxon>Colletotrichum</taxon>
        <taxon>Colletotrichum acutatum species complex</taxon>
    </lineage>
</organism>
<dbReference type="PANTHER" id="PTHR47338">
    <property type="entry name" value="ZN(II)2CYS6 TRANSCRIPTION FACTOR (EUROFUNG)-RELATED"/>
    <property type="match status" value="1"/>
</dbReference>
<feature type="domain" description="Zn(2)-C6 fungal-type" evidence="7">
    <location>
        <begin position="51"/>
        <end position="86"/>
    </location>
</feature>
<feature type="region of interest" description="Disordered" evidence="6">
    <location>
        <begin position="1"/>
        <end position="48"/>
    </location>
</feature>
<dbReference type="GO" id="GO:0008270">
    <property type="term" value="F:zinc ion binding"/>
    <property type="evidence" value="ECO:0007669"/>
    <property type="project" value="InterPro"/>
</dbReference>
<keyword evidence="5" id="KW-0539">Nucleus</keyword>
<dbReference type="GeneID" id="85399358"/>
<feature type="compositionally biased region" description="Basic and acidic residues" evidence="6">
    <location>
        <begin position="106"/>
        <end position="120"/>
    </location>
</feature>
<protein>
    <recommendedName>
        <fullName evidence="7">Zn(2)-C6 fungal-type domain-containing protein</fullName>
    </recommendedName>
</protein>
<evidence type="ECO:0000256" key="3">
    <source>
        <dbReference type="ARBA" id="ARBA00023015"/>
    </source>
</evidence>
<name>A0AAD8UDP2_GLOAC</name>
<dbReference type="SMART" id="SM00906">
    <property type="entry name" value="Fungal_trans"/>
    <property type="match status" value="1"/>
</dbReference>